<feature type="domain" description="Endonuclease GajA/Old nuclease/RecF-like AAA" evidence="1">
    <location>
        <begin position="12"/>
        <end position="406"/>
    </location>
</feature>
<evidence type="ECO:0000313" key="4">
    <source>
        <dbReference type="Proteomes" id="UP000289216"/>
    </source>
</evidence>
<dbReference type="CDD" id="cd00267">
    <property type="entry name" value="ABC_ATPase"/>
    <property type="match status" value="1"/>
</dbReference>
<evidence type="ECO:0000259" key="2">
    <source>
        <dbReference type="Pfam" id="PF20469"/>
    </source>
</evidence>
<dbReference type="Pfam" id="PF13175">
    <property type="entry name" value="AAA_15"/>
    <property type="match status" value="1"/>
</dbReference>
<reference evidence="3 4" key="1">
    <citation type="submission" date="2019-01" db="EMBL/GenBank/DDBJ databases">
        <title>Fusobacterium necrophorum Isolated From the Uterus of Dairy Cows.</title>
        <authorList>
            <person name="Francis A.M."/>
        </authorList>
    </citation>
    <scope>NUCLEOTIDE SEQUENCE [LARGE SCALE GENOMIC DNA]</scope>
    <source>
        <strain evidence="3 4">KG35</strain>
    </source>
</reference>
<dbReference type="PANTHER" id="PTHR43581">
    <property type="entry name" value="ATP/GTP PHOSPHATASE"/>
    <property type="match status" value="1"/>
</dbReference>
<name>A0A4Q2L3U4_9FUSO</name>
<dbReference type="EMBL" id="SBAP01000001">
    <property type="protein sequence ID" value="RXZ71530.1"/>
    <property type="molecule type" value="Genomic_DNA"/>
</dbReference>
<gene>
    <name evidence="3" type="ORF">EPT53_00020</name>
</gene>
<dbReference type="InterPro" id="IPR034139">
    <property type="entry name" value="TOPRIM_OLD"/>
</dbReference>
<dbReference type="InterPro" id="IPR027417">
    <property type="entry name" value="P-loop_NTPase"/>
</dbReference>
<evidence type="ECO:0000259" key="1">
    <source>
        <dbReference type="Pfam" id="PF13175"/>
    </source>
</evidence>
<dbReference type="RefSeq" id="WP_129490226.1">
    <property type="nucleotide sequence ID" value="NZ_SBAP01000001.1"/>
</dbReference>
<sequence length="642" mass="74437">MIKLIKADIVRYKCVEKEQSFDIEDDVTVLVGMNESGKTSILESLAKTNYFEKDDNFSFNMTHDFPRKQKKAADKSGEIPTAVVLHYKVGTEVIEEVHKDLGVKPLIDTFSIKYKYDNDRTWSVSWIKTAEFMKTKTISLEFKDKCLLDKLQKISTKFDFKEILEAVKENVDEKSYSEEDIAKLDSLKIYFRDSNSWENSPINEYIVHKYLMPNLPKFMYYDDYYSLPSRVSLTKLEANPKESSKKTAKALLELADIDIDTLTKSDDFEEFIAELEATEAIISEELFKYWTTNNNLKIKFRINKKEETDSYNNNRIVERILDIRVENQRTGVSLPLENRSKGFNWFFSFLVWFMKIQEDRNATYILLLDEPGLNLHAKAQNDLLKFLADLSNNYQIIYTTHSPFMIETDKLNKVRTVFEKKDGTLISDSVQEKDPNTLFPLQAALGYDLAQNLFVSNKNLLVEGIADLTYISIISAVLEAKGKEGLSQDIMIVPVGGADKVATFISLMRGNKLKMVCLLDTFTEQSAKKRLENMIVKNIIKENKILFYHDILKKDYADVEDLFNISDYIYLYNHEFNTNYEKNDFNPDNSILSQLKDKNGGKDFNHYRPANFLAKNISDISLSEKTLENFEKLFKVINSKFV</sequence>
<organism evidence="3 4">
    <name type="scientific">Fusobacterium necrophorum</name>
    <dbReference type="NCBI Taxonomy" id="859"/>
    <lineage>
        <taxon>Bacteria</taxon>
        <taxon>Fusobacteriati</taxon>
        <taxon>Fusobacteriota</taxon>
        <taxon>Fusobacteriia</taxon>
        <taxon>Fusobacteriales</taxon>
        <taxon>Fusobacteriaceae</taxon>
        <taxon>Fusobacterium</taxon>
    </lineage>
</organism>
<protein>
    <submittedName>
        <fullName evidence="3">AAA family ATPase</fullName>
    </submittedName>
</protein>
<dbReference type="PANTHER" id="PTHR43581:SF3">
    <property type="entry name" value="AAA+ ATPASE DOMAIN-CONTAINING PROTEIN"/>
    <property type="match status" value="1"/>
</dbReference>
<feature type="domain" description="OLD protein-like TOPRIM" evidence="2">
    <location>
        <begin position="454"/>
        <end position="520"/>
    </location>
</feature>
<dbReference type="Pfam" id="PF20469">
    <property type="entry name" value="OLD-like_TOPRIM"/>
    <property type="match status" value="1"/>
</dbReference>
<dbReference type="Proteomes" id="UP000289216">
    <property type="component" value="Unassembled WGS sequence"/>
</dbReference>
<comment type="caution">
    <text evidence="3">The sequence shown here is derived from an EMBL/GenBank/DDBJ whole genome shotgun (WGS) entry which is preliminary data.</text>
</comment>
<evidence type="ECO:0000313" key="3">
    <source>
        <dbReference type="EMBL" id="RXZ71530.1"/>
    </source>
</evidence>
<dbReference type="Gene3D" id="3.40.50.300">
    <property type="entry name" value="P-loop containing nucleotide triphosphate hydrolases"/>
    <property type="match status" value="2"/>
</dbReference>
<dbReference type="InterPro" id="IPR051396">
    <property type="entry name" value="Bact_Antivir_Def_Nuclease"/>
</dbReference>
<dbReference type="AlphaFoldDB" id="A0A4Q2L3U4"/>
<dbReference type="InterPro" id="IPR041685">
    <property type="entry name" value="AAA_GajA/Old/RecF-like"/>
</dbReference>
<accession>A0A4Q2L3U4</accession>
<proteinExistence type="predicted"/>
<dbReference type="SUPFAM" id="SSF52540">
    <property type="entry name" value="P-loop containing nucleoside triphosphate hydrolases"/>
    <property type="match status" value="1"/>
</dbReference>